<reference evidence="11" key="1">
    <citation type="journal article" date="2010" name="Nature">
        <title>The Amphimedon queenslandica genome and the evolution of animal complexity.</title>
        <authorList>
            <person name="Srivastava M."/>
            <person name="Simakov O."/>
            <person name="Chapman J."/>
            <person name="Fahey B."/>
            <person name="Gauthier M.E."/>
            <person name="Mitros T."/>
            <person name="Richards G.S."/>
            <person name="Conaco C."/>
            <person name="Dacre M."/>
            <person name="Hellsten U."/>
            <person name="Larroux C."/>
            <person name="Putnam N.H."/>
            <person name="Stanke M."/>
            <person name="Adamska M."/>
            <person name="Darling A."/>
            <person name="Degnan S.M."/>
            <person name="Oakley T.H."/>
            <person name="Plachetzki D.C."/>
            <person name="Zhai Y."/>
            <person name="Adamski M."/>
            <person name="Calcino A."/>
            <person name="Cummins S.F."/>
            <person name="Goodstein D.M."/>
            <person name="Harris C."/>
            <person name="Jackson D.J."/>
            <person name="Leys S.P."/>
            <person name="Shu S."/>
            <person name="Woodcroft B.J."/>
            <person name="Vervoort M."/>
            <person name="Kosik K.S."/>
            <person name="Manning G."/>
            <person name="Degnan B.M."/>
            <person name="Rokhsar D.S."/>
        </authorList>
    </citation>
    <scope>NUCLEOTIDE SEQUENCE [LARGE SCALE GENOMIC DNA]</scope>
</reference>
<evidence type="ECO:0000256" key="1">
    <source>
        <dbReference type="ARBA" id="ARBA00001968"/>
    </source>
</evidence>
<evidence type="ECO:0000256" key="4">
    <source>
        <dbReference type="ARBA" id="ARBA00022722"/>
    </source>
</evidence>
<accession>A0AAN0IK81</accession>
<dbReference type="Pfam" id="PF26138">
    <property type="entry name" value="DUF8040"/>
    <property type="match status" value="1"/>
</dbReference>
<protein>
    <recommendedName>
        <fullName evidence="12">Harbinger transposase-derived nuclease</fullName>
    </recommendedName>
</protein>
<feature type="domain" description="DUF8040" evidence="9">
    <location>
        <begin position="57"/>
        <end position="137"/>
    </location>
</feature>
<evidence type="ECO:0000313" key="11">
    <source>
        <dbReference type="Proteomes" id="UP000007879"/>
    </source>
</evidence>
<name>A0AAN0IK81_AMPQE</name>
<dbReference type="RefSeq" id="XP_011402641.2">
    <property type="nucleotide sequence ID" value="XM_011404339.2"/>
</dbReference>
<evidence type="ECO:0000256" key="2">
    <source>
        <dbReference type="ARBA" id="ARBA00004123"/>
    </source>
</evidence>
<evidence type="ECO:0008006" key="12">
    <source>
        <dbReference type="Google" id="ProtNLM"/>
    </source>
</evidence>
<dbReference type="GeneID" id="100637119"/>
<evidence type="ECO:0000256" key="7">
    <source>
        <dbReference type="ARBA" id="ARBA00023242"/>
    </source>
</evidence>
<evidence type="ECO:0000313" key="10">
    <source>
        <dbReference type="EnsemblMetazoa" id="XP_011402641.2"/>
    </source>
</evidence>
<dbReference type="GO" id="GO:0005634">
    <property type="term" value="C:nucleus"/>
    <property type="evidence" value="ECO:0007669"/>
    <property type="project" value="UniProtKB-SubCell"/>
</dbReference>
<evidence type="ECO:0000256" key="6">
    <source>
        <dbReference type="ARBA" id="ARBA00022801"/>
    </source>
</evidence>
<dbReference type="InterPro" id="IPR058353">
    <property type="entry name" value="DUF8040"/>
</dbReference>
<dbReference type="EnsemblMetazoa" id="XM_011404339.2">
    <property type="protein sequence ID" value="XP_011402641.2"/>
    <property type="gene ID" value="LOC100637119"/>
</dbReference>
<comment type="similarity">
    <text evidence="3">Belongs to the HARBI1 family.</text>
</comment>
<dbReference type="Pfam" id="PF13359">
    <property type="entry name" value="DDE_Tnp_4"/>
    <property type="match status" value="1"/>
</dbReference>
<evidence type="ECO:0000256" key="5">
    <source>
        <dbReference type="ARBA" id="ARBA00022723"/>
    </source>
</evidence>
<comment type="subcellular location">
    <subcellularLocation>
        <location evidence="2">Nucleus</location>
    </subcellularLocation>
</comment>
<proteinExistence type="inferred from homology"/>
<comment type="cofactor">
    <cofactor evidence="1">
        <name>a divalent metal cation</name>
        <dbReference type="ChEBI" id="CHEBI:60240"/>
    </cofactor>
</comment>
<dbReference type="GO" id="GO:0016787">
    <property type="term" value="F:hydrolase activity"/>
    <property type="evidence" value="ECO:0007669"/>
    <property type="project" value="UniProtKB-KW"/>
</dbReference>
<evidence type="ECO:0000259" key="8">
    <source>
        <dbReference type="Pfam" id="PF13359"/>
    </source>
</evidence>
<reference evidence="10" key="2">
    <citation type="submission" date="2024-06" db="UniProtKB">
        <authorList>
            <consortium name="EnsemblMetazoa"/>
        </authorList>
    </citation>
    <scope>IDENTIFICATION</scope>
</reference>
<dbReference type="PANTHER" id="PTHR22930">
    <property type="match status" value="1"/>
</dbReference>
<dbReference type="InterPro" id="IPR027806">
    <property type="entry name" value="HARBI1_dom"/>
</dbReference>
<dbReference type="PANTHER" id="PTHR22930:SF85">
    <property type="entry name" value="GH03217P-RELATED"/>
    <property type="match status" value="1"/>
</dbReference>
<keyword evidence="4" id="KW-0540">Nuclease</keyword>
<dbReference type="GO" id="GO:0046872">
    <property type="term" value="F:metal ion binding"/>
    <property type="evidence" value="ECO:0007669"/>
    <property type="project" value="UniProtKB-KW"/>
</dbReference>
<feature type="domain" description="DDE Tnp4" evidence="8">
    <location>
        <begin position="174"/>
        <end position="337"/>
    </location>
</feature>
<keyword evidence="11" id="KW-1185">Reference proteome</keyword>
<keyword evidence="6" id="KW-0378">Hydrolase</keyword>
<keyword evidence="7" id="KW-0539">Nucleus</keyword>
<keyword evidence="5" id="KW-0479">Metal-binding</keyword>
<dbReference type="GO" id="GO:0004518">
    <property type="term" value="F:nuclease activity"/>
    <property type="evidence" value="ECO:0007669"/>
    <property type="project" value="UniProtKB-KW"/>
</dbReference>
<sequence>MYELANQLEVVTEQIIFEDFRDEDDRRSGHCSRRFWVRPGRSSLWWDNFLSGVVISEEWKENFRMSRNSFHQLCDELRTYIERQDTVMRPSTSVEKQVAITLYYLSDEGRMRKTANSFGVSRSTVSIIVRLVTSAITQYLGPKYISLPLTANDVKEKTVGFFKAFGFPQCIGTVDGTHIEIKAPRRNPTDYINRKSKFSLNIQACCDYRYQFIDVVIKWPGSVHDARVFANSKLNNMLRDETIPSCKVQLVENEDPIPIFIIGDPAYPLMPYVMKEYTGGGATVHEQYFGYKLCSARNVIECSFGRLKARFACLKRAMDTNLEDLPSVIYACFVLHNFCESRNENVQDDLVRSTIEYEREFQPTMEPVRMIANKSEAEGKK</sequence>
<dbReference type="Proteomes" id="UP000007879">
    <property type="component" value="Unassembled WGS sequence"/>
</dbReference>
<dbReference type="InterPro" id="IPR045249">
    <property type="entry name" value="HARBI1-like"/>
</dbReference>
<dbReference type="AlphaFoldDB" id="A0AAN0IK81"/>
<dbReference type="KEGG" id="aqu:100637119"/>
<evidence type="ECO:0000259" key="9">
    <source>
        <dbReference type="Pfam" id="PF26138"/>
    </source>
</evidence>
<organism evidence="10 11">
    <name type="scientific">Amphimedon queenslandica</name>
    <name type="common">Sponge</name>
    <dbReference type="NCBI Taxonomy" id="400682"/>
    <lineage>
        <taxon>Eukaryota</taxon>
        <taxon>Metazoa</taxon>
        <taxon>Porifera</taxon>
        <taxon>Demospongiae</taxon>
        <taxon>Heteroscleromorpha</taxon>
        <taxon>Haplosclerida</taxon>
        <taxon>Niphatidae</taxon>
        <taxon>Amphimedon</taxon>
    </lineage>
</organism>
<evidence type="ECO:0000256" key="3">
    <source>
        <dbReference type="ARBA" id="ARBA00006958"/>
    </source>
</evidence>